<evidence type="ECO:0000313" key="1">
    <source>
        <dbReference type="EMBL" id="KAG7098255.1"/>
    </source>
</evidence>
<protein>
    <submittedName>
        <fullName evidence="1">Uncharacterized protein</fullName>
    </submittedName>
</protein>
<dbReference type="EMBL" id="CM032181">
    <property type="protein sequence ID" value="KAG7098255.1"/>
    <property type="molecule type" value="Genomic_DNA"/>
</dbReference>
<name>A0A9P7V124_9AGAR</name>
<proteinExistence type="predicted"/>
<sequence length="294" mass="33075">MEDEILVSDPIEALGPVIRNWVSPSSRPWWTSTGLETMMECALYATTSGNMYCRSAEEITGSGESTPLLTFPIKSTPGVREIFSWSPKRDGFFELLGPNPSTISSRRASPLLIWREGDSNISDSDKHRMYVGMLGIMSATAELGKANGGWRSFRILGIFTPNDPGRKIVARSYRFGSDFSIEWSEEDFEKSGAGGLHFWAMLIRYGTYLATHHSEWDAEAFGEAMQQLKDHVDDEGYQELGESNSGSGNEIFRQSEGRQIELRHLLEKTSRALEDEGLQMMGVVRKRTRNRQKV</sequence>
<dbReference type="Proteomes" id="UP001049176">
    <property type="component" value="Chromosome 1"/>
</dbReference>
<keyword evidence="2" id="KW-1185">Reference proteome</keyword>
<accession>A0A9P7V124</accession>
<reference evidence="1" key="1">
    <citation type="journal article" date="2021" name="Genome Biol. Evol.">
        <title>The assembled and annotated genome of the fairy-ring fungus Marasmius oreades.</title>
        <authorList>
            <person name="Hiltunen M."/>
            <person name="Ament-Velasquez S.L."/>
            <person name="Johannesson H."/>
        </authorList>
    </citation>
    <scope>NUCLEOTIDE SEQUENCE</scope>
    <source>
        <strain evidence="1">03SP1</strain>
    </source>
</reference>
<dbReference type="GeneID" id="66069293"/>
<dbReference type="AlphaFoldDB" id="A0A9P7V124"/>
<evidence type="ECO:0000313" key="2">
    <source>
        <dbReference type="Proteomes" id="UP001049176"/>
    </source>
</evidence>
<dbReference type="RefSeq" id="XP_043014725.1">
    <property type="nucleotide sequence ID" value="XM_043146025.1"/>
</dbReference>
<dbReference type="KEGG" id="more:E1B28_000217"/>
<gene>
    <name evidence="1" type="ORF">E1B28_000217</name>
</gene>
<organism evidence="1 2">
    <name type="scientific">Marasmius oreades</name>
    <name type="common">fairy-ring Marasmius</name>
    <dbReference type="NCBI Taxonomy" id="181124"/>
    <lineage>
        <taxon>Eukaryota</taxon>
        <taxon>Fungi</taxon>
        <taxon>Dikarya</taxon>
        <taxon>Basidiomycota</taxon>
        <taxon>Agaricomycotina</taxon>
        <taxon>Agaricomycetes</taxon>
        <taxon>Agaricomycetidae</taxon>
        <taxon>Agaricales</taxon>
        <taxon>Marasmiineae</taxon>
        <taxon>Marasmiaceae</taxon>
        <taxon>Marasmius</taxon>
    </lineage>
</organism>
<comment type="caution">
    <text evidence="1">The sequence shown here is derived from an EMBL/GenBank/DDBJ whole genome shotgun (WGS) entry which is preliminary data.</text>
</comment>